<reference evidence="3" key="1">
    <citation type="journal article" date="2011" name="Nature">
        <title>Genome sequence and analysis of the tuber crop potato.</title>
        <authorList>
            <consortium name="The Potato Genome Sequencing Consortium"/>
        </authorList>
    </citation>
    <scope>NUCLEOTIDE SEQUENCE [LARGE SCALE GENOMIC DNA]</scope>
    <source>
        <strain evidence="3">cv. DM1-3 516 R44</strain>
    </source>
</reference>
<dbReference type="EnsemblPlants" id="PGSC0003DMT400090100">
    <property type="protein sequence ID" value="PGSC0003DMT400090100"/>
    <property type="gene ID" value="PGSC0003DMG400039671"/>
</dbReference>
<feature type="region of interest" description="Disordered" evidence="1">
    <location>
        <begin position="132"/>
        <end position="158"/>
    </location>
</feature>
<dbReference type="PaxDb" id="4113-PGSC0003DMT400090100"/>
<evidence type="ECO:0000313" key="2">
    <source>
        <dbReference type="EnsemblPlants" id="PGSC0003DMT400090100"/>
    </source>
</evidence>
<protein>
    <submittedName>
        <fullName evidence="2">Uncharacterized protein</fullName>
    </submittedName>
</protein>
<dbReference type="HOGENOM" id="CLU_1613698_0_0_1"/>
<organism evidence="2 3">
    <name type="scientific">Solanum tuberosum</name>
    <name type="common">Potato</name>
    <dbReference type="NCBI Taxonomy" id="4113"/>
    <lineage>
        <taxon>Eukaryota</taxon>
        <taxon>Viridiplantae</taxon>
        <taxon>Streptophyta</taxon>
        <taxon>Embryophyta</taxon>
        <taxon>Tracheophyta</taxon>
        <taxon>Spermatophyta</taxon>
        <taxon>Magnoliopsida</taxon>
        <taxon>eudicotyledons</taxon>
        <taxon>Gunneridae</taxon>
        <taxon>Pentapetalae</taxon>
        <taxon>asterids</taxon>
        <taxon>lamiids</taxon>
        <taxon>Solanales</taxon>
        <taxon>Solanaceae</taxon>
        <taxon>Solanoideae</taxon>
        <taxon>Solaneae</taxon>
        <taxon>Solanum</taxon>
    </lineage>
</organism>
<dbReference type="Proteomes" id="UP000011115">
    <property type="component" value="Unassembled WGS sequence"/>
</dbReference>
<dbReference type="AlphaFoldDB" id="M1DJM7"/>
<proteinExistence type="predicted"/>
<evidence type="ECO:0000313" key="3">
    <source>
        <dbReference type="Proteomes" id="UP000011115"/>
    </source>
</evidence>
<accession>M1DJM7</accession>
<evidence type="ECO:0000256" key="1">
    <source>
        <dbReference type="SAM" id="MobiDB-lite"/>
    </source>
</evidence>
<feature type="compositionally biased region" description="Polar residues" evidence="1">
    <location>
        <begin position="132"/>
        <end position="148"/>
    </location>
</feature>
<sequence>MHNYYGPATASAPNVVANSQQEVPFPGQYRVDDGPRFTQSQYENICHMLDKNQVNQMQEQSHMNTTHSANMTGLHTLFPQPELYHDNDPLLPITINHSTSLQQLTSSNNDTSRPTDVAAVPHMVQPIAESVSQPISQLQQKSAAQPTRKSTRGIHPPCWMKELSL</sequence>
<name>M1DJM7_SOLTU</name>
<dbReference type="InParanoid" id="M1DJM7"/>
<keyword evidence="3" id="KW-1185">Reference proteome</keyword>
<dbReference type="Gramene" id="PGSC0003DMT400090100">
    <property type="protein sequence ID" value="PGSC0003DMT400090100"/>
    <property type="gene ID" value="PGSC0003DMG400039671"/>
</dbReference>
<reference evidence="2" key="2">
    <citation type="submission" date="2015-06" db="UniProtKB">
        <authorList>
            <consortium name="EnsemblPlants"/>
        </authorList>
    </citation>
    <scope>IDENTIFICATION</scope>
    <source>
        <strain evidence="2">DM1-3 516 R44</strain>
    </source>
</reference>